<accession>A0AAD5J1K0</accession>
<evidence type="ECO:0000313" key="2">
    <source>
        <dbReference type="EMBL" id="KAI9181662.1"/>
    </source>
</evidence>
<organism evidence="2 3">
    <name type="scientific">Acer negundo</name>
    <name type="common">Box elder</name>
    <dbReference type="NCBI Taxonomy" id="4023"/>
    <lineage>
        <taxon>Eukaryota</taxon>
        <taxon>Viridiplantae</taxon>
        <taxon>Streptophyta</taxon>
        <taxon>Embryophyta</taxon>
        <taxon>Tracheophyta</taxon>
        <taxon>Spermatophyta</taxon>
        <taxon>Magnoliopsida</taxon>
        <taxon>eudicotyledons</taxon>
        <taxon>Gunneridae</taxon>
        <taxon>Pentapetalae</taxon>
        <taxon>rosids</taxon>
        <taxon>malvids</taxon>
        <taxon>Sapindales</taxon>
        <taxon>Sapindaceae</taxon>
        <taxon>Hippocastanoideae</taxon>
        <taxon>Acereae</taxon>
        <taxon>Acer</taxon>
    </lineage>
</organism>
<sequence>MPLSMVPDTRMLRFLSRTGPLSTSRQPSIRDINKGGVEPVLEGFNGGGGGWKSRPDSAIDPLQNMVVAKTSGVYPKDAEFPSSGVDDMTKLLIFMNRRFYISHAILVSGESEASKIKSTKMLMCYLAYIGGRTGTEVLQTAWKVGKDGIEAGTSLVQDSVPRPVARISVTVVALTLSLFVLKSFLSTAFFVLATMGLAYFIFIALNKDDRSRGSGGSTSTSTENPINDFCGITSTHITKQAYSNPNHILLQIFIFMFIRASD</sequence>
<dbReference type="PANTHER" id="PTHR36777">
    <property type="entry name" value="EXPRESSED PROTEIN"/>
    <property type="match status" value="1"/>
</dbReference>
<dbReference type="EMBL" id="JAJSOW010000101">
    <property type="protein sequence ID" value="KAI9181662.1"/>
    <property type="molecule type" value="Genomic_DNA"/>
</dbReference>
<keyword evidence="1" id="KW-0472">Membrane</keyword>
<keyword evidence="1" id="KW-1133">Transmembrane helix</keyword>
<name>A0AAD5J1K0_ACENE</name>
<proteinExistence type="predicted"/>
<dbReference type="AlphaFoldDB" id="A0AAD5J1K0"/>
<reference evidence="2" key="1">
    <citation type="journal article" date="2022" name="Plant J.">
        <title>Strategies of tolerance reflected in two North American maple genomes.</title>
        <authorList>
            <person name="McEvoy S.L."/>
            <person name="Sezen U.U."/>
            <person name="Trouern-Trend A."/>
            <person name="McMahon S.M."/>
            <person name="Schaberg P.G."/>
            <person name="Yang J."/>
            <person name="Wegrzyn J.L."/>
            <person name="Swenson N.G."/>
        </authorList>
    </citation>
    <scope>NUCLEOTIDE SEQUENCE</scope>
    <source>
        <strain evidence="2">91603</strain>
    </source>
</reference>
<comment type="caution">
    <text evidence="2">The sequence shown here is derived from an EMBL/GenBank/DDBJ whole genome shotgun (WGS) entry which is preliminary data.</text>
</comment>
<dbReference type="Proteomes" id="UP001064489">
    <property type="component" value="Chromosome 4"/>
</dbReference>
<dbReference type="PANTHER" id="PTHR36777:SF2">
    <property type="entry name" value="EXPRESSED PROTEIN"/>
    <property type="match status" value="1"/>
</dbReference>
<protein>
    <submittedName>
        <fullName evidence="2">Uncharacterized protein</fullName>
    </submittedName>
</protein>
<gene>
    <name evidence="2" type="ORF">LWI28_017300</name>
</gene>
<keyword evidence="3" id="KW-1185">Reference proteome</keyword>
<feature type="transmembrane region" description="Helical" evidence="1">
    <location>
        <begin position="187"/>
        <end position="205"/>
    </location>
</feature>
<evidence type="ECO:0000256" key="1">
    <source>
        <dbReference type="SAM" id="Phobius"/>
    </source>
</evidence>
<evidence type="ECO:0000313" key="3">
    <source>
        <dbReference type="Proteomes" id="UP001064489"/>
    </source>
</evidence>
<keyword evidence="1" id="KW-0812">Transmembrane</keyword>
<reference evidence="2" key="2">
    <citation type="submission" date="2023-02" db="EMBL/GenBank/DDBJ databases">
        <authorList>
            <person name="Swenson N.G."/>
            <person name="Wegrzyn J.L."/>
            <person name="Mcevoy S.L."/>
        </authorList>
    </citation>
    <scope>NUCLEOTIDE SEQUENCE</scope>
    <source>
        <strain evidence="2">91603</strain>
        <tissue evidence="2">Leaf</tissue>
    </source>
</reference>